<evidence type="ECO:0000313" key="18">
    <source>
        <dbReference type="Proteomes" id="UP000298133"/>
    </source>
</evidence>
<evidence type="ECO:0000256" key="4">
    <source>
        <dbReference type="ARBA" id="ARBA00012448"/>
    </source>
</evidence>
<evidence type="ECO:0000256" key="3">
    <source>
        <dbReference type="ARBA" id="ARBA00007164"/>
    </source>
</evidence>
<dbReference type="SUPFAM" id="SSF56601">
    <property type="entry name" value="beta-lactamase/transpeptidase-like"/>
    <property type="match status" value="1"/>
</dbReference>
<dbReference type="Pfam" id="PF00768">
    <property type="entry name" value="Peptidase_S11"/>
    <property type="match status" value="1"/>
</dbReference>
<dbReference type="GO" id="GO:0008360">
    <property type="term" value="P:regulation of cell shape"/>
    <property type="evidence" value="ECO:0007669"/>
    <property type="project" value="UniProtKB-KW"/>
</dbReference>
<dbReference type="GO" id="GO:0009252">
    <property type="term" value="P:peptidoglycan biosynthetic process"/>
    <property type="evidence" value="ECO:0007669"/>
    <property type="project" value="UniProtKB-UniPathway"/>
</dbReference>
<dbReference type="Gene3D" id="2.60.410.10">
    <property type="entry name" value="D-Ala-D-Ala carboxypeptidase, C-terminal domain"/>
    <property type="match status" value="1"/>
</dbReference>
<dbReference type="GO" id="GO:0009002">
    <property type="term" value="F:serine-type D-Ala-D-Ala carboxypeptidase activity"/>
    <property type="evidence" value="ECO:0007669"/>
    <property type="project" value="UniProtKB-EC"/>
</dbReference>
<keyword evidence="5 17" id="KW-0121">Carboxypeptidase</keyword>
<feature type="active site" description="Proton acceptor" evidence="13">
    <location>
        <position position="77"/>
    </location>
</feature>
<evidence type="ECO:0000256" key="12">
    <source>
        <dbReference type="ARBA" id="ARBA00034000"/>
    </source>
</evidence>
<comment type="function">
    <text evidence="1">Removes C-terminal D-alanyl residues from sugar-peptide cell wall precursors.</text>
</comment>
<evidence type="ECO:0000256" key="6">
    <source>
        <dbReference type="ARBA" id="ARBA00022670"/>
    </source>
</evidence>
<dbReference type="EMBL" id="SPIA01000003">
    <property type="protein sequence ID" value="TFH67431.1"/>
    <property type="molecule type" value="Genomic_DNA"/>
</dbReference>
<keyword evidence="10" id="KW-0573">Peptidoglycan synthesis</keyword>
<keyword evidence="6" id="KW-0645">Protease</keyword>
<evidence type="ECO:0000313" key="17">
    <source>
        <dbReference type="EMBL" id="TFH67431.1"/>
    </source>
</evidence>
<feature type="domain" description="Peptidase S11 D-Ala-D-Ala carboxypeptidase A C-terminal" evidence="16">
    <location>
        <begin position="291"/>
        <end position="382"/>
    </location>
</feature>
<dbReference type="InterPro" id="IPR012338">
    <property type="entry name" value="Beta-lactam/transpept-like"/>
</dbReference>
<dbReference type="UniPathway" id="UPA00219"/>
<evidence type="ECO:0000256" key="9">
    <source>
        <dbReference type="ARBA" id="ARBA00022960"/>
    </source>
</evidence>
<reference evidence="17 18" key="1">
    <citation type="submission" date="2019-03" db="EMBL/GenBank/DDBJ databases">
        <title>Draft genome of Gammaproteobacteria bacterium LSUCC0057, a member of the SAR92 clade.</title>
        <authorList>
            <person name="Lanclos V.C."/>
            <person name="Doiron C."/>
            <person name="Henson M.W."/>
            <person name="Thrash J.C."/>
        </authorList>
    </citation>
    <scope>NUCLEOTIDE SEQUENCE [LARGE SCALE GENOMIC DNA]</scope>
    <source>
        <strain evidence="17 18">LSUCC0057</strain>
    </source>
</reference>
<comment type="catalytic activity">
    <reaction evidence="12">
        <text>Preferential cleavage: (Ac)2-L-Lys-D-Ala-|-D-Ala. Also transpeptidation of peptidyl-alanyl moieties that are N-acyl substituents of D-alanine.</text>
        <dbReference type="EC" id="3.4.16.4"/>
    </reaction>
</comment>
<keyword evidence="9" id="KW-0133">Cell shape</keyword>
<evidence type="ECO:0000256" key="11">
    <source>
        <dbReference type="ARBA" id="ARBA00023316"/>
    </source>
</evidence>
<dbReference type="EC" id="3.4.16.4" evidence="4"/>
<evidence type="ECO:0000256" key="10">
    <source>
        <dbReference type="ARBA" id="ARBA00022984"/>
    </source>
</evidence>
<evidence type="ECO:0000259" key="16">
    <source>
        <dbReference type="SMART" id="SM00936"/>
    </source>
</evidence>
<dbReference type="InterPro" id="IPR015956">
    <property type="entry name" value="Peniciliin-bd_prot_C_sf"/>
</dbReference>
<dbReference type="InterPro" id="IPR037167">
    <property type="entry name" value="Peptidase_S11_C_sf"/>
</dbReference>
<dbReference type="PRINTS" id="PR00725">
    <property type="entry name" value="DADACBPTASE1"/>
</dbReference>
<evidence type="ECO:0000256" key="1">
    <source>
        <dbReference type="ARBA" id="ARBA00003217"/>
    </source>
</evidence>
<dbReference type="InterPro" id="IPR012907">
    <property type="entry name" value="Peptidase_S11_C"/>
</dbReference>
<evidence type="ECO:0000256" key="8">
    <source>
        <dbReference type="ARBA" id="ARBA00022801"/>
    </source>
</evidence>
<dbReference type="InterPro" id="IPR018044">
    <property type="entry name" value="Peptidase_S11"/>
</dbReference>
<evidence type="ECO:0000256" key="15">
    <source>
        <dbReference type="RuleBase" id="RU004016"/>
    </source>
</evidence>
<organism evidence="17 18">
    <name type="scientific">Gammaproteobacteria bacterium LSUCC0057</name>
    <dbReference type="NCBI Taxonomy" id="2559237"/>
    <lineage>
        <taxon>Bacteria</taxon>
        <taxon>Pseudomonadati</taxon>
        <taxon>Pseudomonadota</taxon>
        <taxon>Gammaproteobacteria</taxon>
        <taxon>Cellvibrionales</taxon>
        <taxon>Porticoccaceae</taxon>
        <taxon>SAR92 clade</taxon>
    </lineage>
</organism>
<dbReference type="InterPro" id="IPR001967">
    <property type="entry name" value="Peptidase_S11_N"/>
</dbReference>
<dbReference type="Pfam" id="PF07943">
    <property type="entry name" value="PBP5_C"/>
    <property type="match status" value="1"/>
</dbReference>
<dbReference type="PANTHER" id="PTHR21581">
    <property type="entry name" value="D-ALANYL-D-ALANINE CARBOXYPEPTIDASE"/>
    <property type="match status" value="1"/>
</dbReference>
<comment type="caution">
    <text evidence="17">The sequence shown here is derived from an EMBL/GenBank/DDBJ whole genome shotgun (WGS) entry which is preliminary data.</text>
</comment>
<evidence type="ECO:0000256" key="2">
    <source>
        <dbReference type="ARBA" id="ARBA00004752"/>
    </source>
</evidence>
<evidence type="ECO:0000256" key="7">
    <source>
        <dbReference type="ARBA" id="ARBA00022729"/>
    </source>
</evidence>
<dbReference type="OrthoDB" id="9795979at2"/>
<dbReference type="AlphaFoldDB" id="A0A4Y8UH04"/>
<comment type="similarity">
    <text evidence="3 15">Belongs to the peptidase S11 family.</text>
</comment>
<evidence type="ECO:0000256" key="13">
    <source>
        <dbReference type="PIRSR" id="PIRSR618044-1"/>
    </source>
</evidence>
<keyword evidence="18" id="KW-1185">Reference proteome</keyword>
<dbReference type="Gene3D" id="3.40.710.10">
    <property type="entry name" value="DD-peptidase/beta-lactamase superfamily"/>
    <property type="match status" value="1"/>
</dbReference>
<proteinExistence type="inferred from homology"/>
<feature type="active site" evidence="13">
    <location>
        <position position="139"/>
    </location>
</feature>
<name>A0A4Y8UH04_9GAMM</name>
<keyword evidence="7" id="KW-0732">Signal</keyword>
<protein>
    <recommendedName>
        <fullName evidence="4">serine-type D-Ala-D-Ala carboxypeptidase</fullName>
        <ecNumber evidence="4">3.4.16.4</ecNumber>
    </recommendedName>
</protein>
<accession>A0A4Y8UH04</accession>
<dbReference type="GO" id="GO:0006508">
    <property type="term" value="P:proteolysis"/>
    <property type="evidence" value="ECO:0007669"/>
    <property type="project" value="UniProtKB-KW"/>
</dbReference>
<dbReference type="Proteomes" id="UP000298133">
    <property type="component" value="Unassembled WGS sequence"/>
</dbReference>
<dbReference type="PANTHER" id="PTHR21581:SF6">
    <property type="entry name" value="TRAFFICKING PROTEIN PARTICLE COMPLEX SUBUNIT 12"/>
    <property type="match status" value="1"/>
</dbReference>
<keyword evidence="11" id="KW-0961">Cell wall biogenesis/degradation</keyword>
<gene>
    <name evidence="17" type="ORF">E3W66_08035</name>
</gene>
<evidence type="ECO:0000256" key="5">
    <source>
        <dbReference type="ARBA" id="ARBA00022645"/>
    </source>
</evidence>
<feature type="binding site" evidence="14">
    <location>
        <position position="241"/>
    </location>
    <ligand>
        <name>substrate</name>
    </ligand>
</feature>
<sequence length="402" mass="44174">MRHLSQPKLSSGIGKSLGQFACALLLSLLSALAGAAPLLPAAPELAATAWLLVDSETGTVLAEHEADLPLPPASLAKMLTSYIVSEEIEAGRLSEQELVRISDNAWERGGAKTDGSTMFLEPRSKVSVIDLMRGVIIQSGNDAAIALAEHISGSEEQFADLMNQQAAQLGMHDSLFHNATGLPSPGMVSTARDLALLARATIVDHPDHYGIYAEKYFTHNNIRQPNRNRLLWRDSSVDGLKTGHTEASGYCLVASAQRRDMRLIAVVLGTDSDQARARETQKLLSYGFRNYETKRLYDSGAALKQQVRVWYGRTEAVDLVVEEPVLLTFLRGSEKQLEAQVVVPTQLEAPIQAGQKLGSLRITLHGELLLERDLVADRKIEQGSLFKRFKDWLTLFFSRLFS</sequence>
<dbReference type="SMART" id="SM00936">
    <property type="entry name" value="PBP5_C"/>
    <property type="match status" value="1"/>
</dbReference>
<keyword evidence="8" id="KW-0378">Hydrolase</keyword>
<dbReference type="SUPFAM" id="SSF69189">
    <property type="entry name" value="Penicillin-binding protein associated domain"/>
    <property type="match status" value="1"/>
</dbReference>
<feature type="active site" description="Acyl-ester intermediate" evidence="13">
    <location>
        <position position="74"/>
    </location>
</feature>
<comment type="pathway">
    <text evidence="2">Cell wall biogenesis; peptidoglycan biosynthesis.</text>
</comment>
<evidence type="ECO:0000256" key="14">
    <source>
        <dbReference type="PIRSR" id="PIRSR618044-2"/>
    </source>
</evidence>
<dbReference type="GO" id="GO:0071555">
    <property type="term" value="P:cell wall organization"/>
    <property type="evidence" value="ECO:0007669"/>
    <property type="project" value="UniProtKB-KW"/>
</dbReference>